<feature type="domain" description="CRIB" evidence="6">
    <location>
        <begin position="152"/>
        <end position="167"/>
    </location>
</feature>
<dbReference type="GO" id="GO:0008092">
    <property type="term" value="F:cytoskeletal protein binding"/>
    <property type="evidence" value="ECO:0007669"/>
    <property type="project" value="UniProtKB-ARBA"/>
</dbReference>
<keyword evidence="9" id="KW-1185">Reference proteome</keyword>
<dbReference type="PROSITE" id="PS50229">
    <property type="entry name" value="WH1"/>
    <property type="match status" value="1"/>
</dbReference>
<dbReference type="STRING" id="68775.A0A5C3LWJ3"/>
<dbReference type="SMART" id="SM00461">
    <property type="entry name" value="WH1"/>
    <property type="match status" value="1"/>
</dbReference>
<accession>A0A5C3LWJ3</accession>
<dbReference type="Gene3D" id="2.30.29.30">
    <property type="entry name" value="Pleckstrin-homology domain (PH domain)/Phosphotyrosine-binding domain (PTB)"/>
    <property type="match status" value="1"/>
</dbReference>
<keyword evidence="2" id="KW-0963">Cytoplasm</keyword>
<dbReference type="FunFam" id="2.30.29.30:FF:000281">
    <property type="entry name" value="Actin associated protein"/>
    <property type="match status" value="1"/>
</dbReference>
<evidence type="ECO:0000313" key="9">
    <source>
        <dbReference type="Proteomes" id="UP000308652"/>
    </source>
</evidence>
<dbReference type="InterPro" id="IPR000697">
    <property type="entry name" value="WH1/EVH1_dom"/>
</dbReference>
<keyword evidence="3" id="KW-0597">Phosphoprotein</keyword>
<comment type="subcellular location">
    <subcellularLocation>
        <location evidence="1">Cytoplasm</location>
        <location evidence="1">Cytoskeleton</location>
    </subcellularLocation>
</comment>
<name>A0A5C3LWJ3_9AGAR</name>
<dbReference type="InterPro" id="IPR011026">
    <property type="entry name" value="WAS_C"/>
</dbReference>
<dbReference type="PROSITE" id="PS50108">
    <property type="entry name" value="CRIB"/>
    <property type="match status" value="1"/>
</dbReference>
<dbReference type="EMBL" id="ML213610">
    <property type="protein sequence ID" value="TFK37095.1"/>
    <property type="molecule type" value="Genomic_DNA"/>
</dbReference>
<keyword evidence="4" id="KW-0206">Cytoskeleton</keyword>
<feature type="compositionally biased region" description="Basic and acidic residues" evidence="5">
    <location>
        <begin position="211"/>
        <end position="225"/>
    </location>
</feature>
<dbReference type="SUPFAM" id="SSF47912">
    <property type="entry name" value="Wiscott-Aldrich syndrome protein, WASP, C-terminal domain"/>
    <property type="match status" value="1"/>
</dbReference>
<dbReference type="Pfam" id="PF00568">
    <property type="entry name" value="WH1"/>
    <property type="match status" value="1"/>
</dbReference>
<evidence type="ECO:0000259" key="6">
    <source>
        <dbReference type="PROSITE" id="PS50108"/>
    </source>
</evidence>
<dbReference type="CDD" id="cd01205">
    <property type="entry name" value="EVH1_WASP-like"/>
    <property type="match status" value="1"/>
</dbReference>
<feature type="region of interest" description="Disordered" evidence="5">
    <location>
        <begin position="211"/>
        <end position="235"/>
    </location>
</feature>
<dbReference type="InterPro" id="IPR011993">
    <property type="entry name" value="PH-like_dom_sf"/>
</dbReference>
<dbReference type="GO" id="GO:0030479">
    <property type="term" value="C:actin cortical patch"/>
    <property type="evidence" value="ECO:0007669"/>
    <property type="project" value="UniProtKB-ARBA"/>
</dbReference>
<evidence type="ECO:0000256" key="1">
    <source>
        <dbReference type="ARBA" id="ARBA00004245"/>
    </source>
</evidence>
<evidence type="ECO:0000256" key="3">
    <source>
        <dbReference type="ARBA" id="ARBA00022553"/>
    </source>
</evidence>
<protein>
    <recommendedName>
        <fullName evidence="10">WH1 domain-containing protein</fullName>
    </recommendedName>
</protein>
<dbReference type="Gene3D" id="3.90.810.10">
    <property type="entry name" value="CRIB domain"/>
    <property type="match status" value="1"/>
</dbReference>
<dbReference type="Proteomes" id="UP000308652">
    <property type="component" value="Unassembled WGS sequence"/>
</dbReference>
<dbReference type="SUPFAM" id="SSF50729">
    <property type="entry name" value="PH domain-like"/>
    <property type="match status" value="1"/>
</dbReference>
<evidence type="ECO:0008006" key="10">
    <source>
        <dbReference type="Google" id="ProtNLM"/>
    </source>
</evidence>
<dbReference type="Pfam" id="PF00786">
    <property type="entry name" value="PBD"/>
    <property type="match status" value="1"/>
</dbReference>
<reference evidence="8 9" key="1">
    <citation type="journal article" date="2019" name="Nat. Ecol. Evol.">
        <title>Megaphylogeny resolves global patterns of mushroom evolution.</title>
        <authorList>
            <person name="Varga T."/>
            <person name="Krizsan K."/>
            <person name="Foldi C."/>
            <person name="Dima B."/>
            <person name="Sanchez-Garcia M."/>
            <person name="Sanchez-Ramirez S."/>
            <person name="Szollosi G.J."/>
            <person name="Szarkandi J.G."/>
            <person name="Papp V."/>
            <person name="Albert L."/>
            <person name="Andreopoulos W."/>
            <person name="Angelini C."/>
            <person name="Antonin V."/>
            <person name="Barry K.W."/>
            <person name="Bougher N.L."/>
            <person name="Buchanan P."/>
            <person name="Buyck B."/>
            <person name="Bense V."/>
            <person name="Catcheside P."/>
            <person name="Chovatia M."/>
            <person name="Cooper J."/>
            <person name="Damon W."/>
            <person name="Desjardin D."/>
            <person name="Finy P."/>
            <person name="Geml J."/>
            <person name="Haridas S."/>
            <person name="Hughes K."/>
            <person name="Justo A."/>
            <person name="Karasinski D."/>
            <person name="Kautmanova I."/>
            <person name="Kiss B."/>
            <person name="Kocsube S."/>
            <person name="Kotiranta H."/>
            <person name="LaButti K.M."/>
            <person name="Lechner B.E."/>
            <person name="Liimatainen K."/>
            <person name="Lipzen A."/>
            <person name="Lukacs Z."/>
            <person name="Mihaltcheva S."/>
            <person name="Morgado L.N."/>
            <person name="Niskanen T."/>
            <person name="Noordeloos M.E."/>
            <person name="Ohm R.A."/>
            <person name="Ortiz-Santana B."/>
            <person name="Ovrebo C."/>
            <person name="Racz N."/>
            <person name="Riley R."/>
            <person name="Savchenko A."/>
            <person name="Shiryaev A."/>
            <person name="Soop K."/>
            <person name="Spirin V."/>
            <person name="Szebenyi C."/>
            <person name="Tomsovsky M."/>
            <person name="Tulloss R.E."/>
            <person name="Uehling J."/>
            <person name="Grigoriev I.V."/>
            <person name="Vagvolgyi C."/>
            <person name="Papp T."/>
            <person name="Martin F.M."/>
            <person name="Miettinen O."/>
            <person name="Hibbett D.S."/>
            <person name="Nagy L.G."/>
        </authorList>
    </citation>
    <scope>NUCLEOTIDE SEQUENCE [LARGE SCALE GENOMIC DNA]</scope>
    <source>
        <strain evidence="8 9">CBS 166.37</strain>
    </source>
</reference>
<evidence type="ECO:0000313" key="8">
    <source>
        <dbReference type="EMBL" id="TFK37095.1"/>
    </source>
</evidence>
<gene>
    <name evidence="8" type="ORF">BDQ12DRAFT_576978</name>
</gene>
<evidence type="ECO:0000256" key="4">
    <source>
        <dbReference type="ARBA" id="ARBA00023212"/>
    </source>
</evidence>
<evidence type="ECO:0000256" key="2">
    <source>
        <dbReference type="ARBA" id="ARBA00022490"/>
    </source>
</evidence>
<sequence>MPSQSTLNTDEKAKVKSVVSAPANKIFYAALGRVYYAYPDPQKWSYAGLQGALVFFRDTSNNTLHFKMVDLDGTRGSIWEQEFYEGFEYYQDRAFFHSFPGDECMIGFVFADESEAKTFFKKVSAKKDSKTSKAPSEKKKVAKGGRIDKSMISGPKSGSFVHIAHMGYDSEQGFTSKGVDPSWTAFLGNLESSGVDKEIIAKEMEFIKNYVRDAEKNQPQKDAKKAKPPPPPAPR</sequence>
<dbReference type="AlphaFoldDB" id="A0A5C3LWJ3"/>
<feature type="non-terminal residue" evidence="8">
    <location>
        <position position="235"/>
    </location>
</feature>
<evidence type="ECO:0000256" key="5">
    <source>
        <dbReference type="SAM" id="MobiDB-lite"/>
    </source>
</evidence>
<dbReference type="GO" id="GO:0007015">
    <property type="term" value="P:actin filament organization"/>
    <property type="evidence" value="ECO:0007669"/>
    <property type="project" value="InterPro"/>
</dbReference>
<dbReference type="InterPro" id="IPR000095">
    <property type="entry name" value="CRIB_dom"/>
</dbReference>
<evidence type="ECO:0000259" key="7">
    <source>
        <dbReference type="PROSITE" id="PS50229"/>
    </source>
</evidence>
<feature type="domain" description="WH1" evidence="7">
    <location>
        <begin position="19"/>
        <end position="130"/>
    </location>
</feature>
<dbReference type="GO" id="GO:0071933">
    <property type="term" value="F:Arp2/3 complex binding"/>
    <property type="evidence" value="ECO:0007669"/>
    <property type="project" value="UniProtKB-ARBA"/>
</dbReference>
<dbReference type="OrthoDB" id="8963340at2759"/>
<dbReference type="InterPro" id="IPR033927">
    <property type="entry name" value="WASPfam_EVH1"/>
</dbReference>
<proteinExistence type="predicted"/>
<organism evidence="8 9">
    <name type="scientific">Crucibulum laeve</name>
    <dbReference type="NCBI Taxonomy" id="68775"/>
    <lineage>
        <taxon>Eukaryota</taxon>
        <taxon>Fungi</taxon>
        <taxon>Dikarya</taxon>
        <taxon>Basidiomycota</taxon>
        <taxon>Agaricomycotina</taxon>
        <taxon>Agaricomycetes</taxon>
        <taxon>Agaricomycetidae</taxon>
        <taxon>Agaricales</taxon>
        <taxon>Agaricineae</taxon>
        <taxon>Nidulariaceae</taxon>
        <taxon>Crucibulum</taxon>
    </lineage>
</organism>
<dbReference type="InterPro" id="IPR036936">
    <property type="entry name" value="CRIB_dom_sf"/>
</dbReference>
<dbReference type="CDD" id="cd00132">
    <property type="entry name" value="CRIB"/>
    <property type="match status" value="1"/>
</dbReference>